<dbReference type="AlphaFoldDB" id="A0A8S3DHJ3"/>
<organism evidence="2 3">
    <name type="scientific">Rotaria magnacalcarata</name>
    <dbReference type="NCBI Taxonomy" id="392030"/>
    <lineage>
        <taxon>Eukaryota</taxon>
        <taxon>Metazoa</taxon>
        <taxon>Spiralia</taxon>
        <taxon>Gnathifera</taxon>
        <taxon>Rotifera</taxon>
        <taxon>Eurotatoria</taxon>
        <taxon>Bdelloidea</taxon>
        <taxon>Philodinida</taxon>
        <taxon>Philodinidae</taxon>
        <taxon>Rotaria</taxon>
    </lineage>
</organism>
<comment type="caution">
    <text evidence="2">The sequence shown here is derived from an EMBL/GenBank/DDBJ whole genome shotgun (WGS) entry which is preliminary data.</text>
</comment>
<protein>
    <submittedName>
        <fullName evidence="2">Uncharacterized protein</fullName>
    </submittedName>
</protein>
<feature type="non-terminal residue" evidence="2">
    <location>
        <position position="1"/>
    </location>
</feature>
<feature type="non-terminal residue" evidence="2">
    <location>
        <position position="80"/>
    </location>
</feature>
<proteinExistence type="predicted"/>
<name>A0A8S3DHJ3_9BILA</name>
<accession>A0A8S3DHJ3</accession>
<feature type="compositionally biased region" description="Basic residues" evidence="1">
    <location>
        <begin position="46"/>
        <end position="56"/>
    </location>
</feature>
<dbReference type="Proteomes" id="UP000681720">
    <property type="component" value="Unassembled WGS sequence"/>
</dbReference>
<dbReference type="EMBL" id="CAJOBJ010207548">
    <property type="protein sequence ID" value="CAF5001522.1"/>
    <property type="molecule type" value="Genomic_DNA"/>
</dbReference>
<evidence type="ECO:0000313" key="2">
    <source>
        <dbReference type="EMBL" id="CAF5001522.1"/>
    </source>
</evidence>
<gene>
    <name evidence="2" type="ORF">GIL414_LOCUS57271</name>
</gene>
<evidence type="ECO:0000256" key="1">
    <source>
        <dbReference type="SAM" id="MobiDB-lite"/>
    </source>
</evidence>
<feature type="compositionally biased region" description="Polar residues" evidence="1">
    <location>
        <begin position="34"/>
        <end position="45"/>
    </location>
</feature>
<sequence length="80" mass="8642">GSTAIVPSNSSSLLPIVPNIGRLLAPVIVNVQRGATSKNPISKRSTTNKKQNKRNSSKTLVQYHSESILQQNPSSPMNLF</sequence>
<evidence type="ECO:0000313" key="3">
    <source>
        <dbReference type="Proteomes" id="UP000681720"/>
    </source>
</evidence>
<feature type="region of interest" description="Disordered" evidence="1">
    <location>
        <begin position="34"/>
        <end position="80"/>
    </location>
</feature>
<feature type="compositionally biased region" description="Polar residues" evidence="1">
    <location>
        <begin position="57"/>
        <end position="80"/>
    </location>
</feature>
<reference evidence="2" key="1">
    <citation type="submission" date="2021-02" db="EMBL/GenBank/DDBJ databases">
        <authorList>
            <person name="Nowell W R."/>
        </authorList>
    </citation>
    <scope>NUCLEOTIDE SEQUENCE</scope>
</reference>